<gene>
    <name evidence="2" type="ORF">GCM10010439_07650</name>
</gene>
<keyword evidence="3" id="KW-1185">Reference proteome</keyword>
<proteinExistence type="predicted"/>
<evidence type="ECO:0000256" key="1">
    <source>
        <dbReference type="SAM" id="MobiDB-lite"/>
    </source>
</evidence>
<evidence type="ECO:0000313" key="3">
    <source>
        <dbReference type="Proteomes" id="UP001501842"/>
    </source>
</evidence>
<sequence length="132" mass="13249">MIETTAVSDRFSYTVTILVHSSSEAVVLRSTKTTDPCGTGRGLGSGGRALRDGTGASTVTVTVGCGAGLDVGGRAIGAEGEVDSEVRRRAATTAAAETGREKETPKTAPLRRSRCMAGFPSAGAEAGDATAS</sequence>
<feature type="region of interest" description="Disordered" evidence="1">
    <location>
        <begin position="83"/>
        <end position="132"/>
    </location>
</feature>
<comment type="caution">
    <text evidence="2">The sequence shown here is derived from an EMBL/GenBank/DDBJ whole genome shotgun (WGS) entry which is preliminary data.</text>
</comment>
<accession>A0ABP6GAG5</accession>
<name>A0ABP6GAG5_9ACTN</name>
<evidence type="ECO:0000313" key="2">
    <source>
        <dbReference type="EMBL" id="GAA2720206.1"/>
    </source>
</evidence>
<feature type="region of interest" description="Disordered" evidence="1">
    <location>
        <begin position="32"/>
        <end position="54"/>
    </location>
</feature>
<dbReference type="Proteomes" id="UP001501842">
    <property type="component" value="Unassembled WGS sequence"/>
</dbReference>
<protein>
    <submittedName>
        <fullName evidence="2">Uncharacterized protein</fullName>
    </submittedName>
</protein>
<organism evidence="2 3">
    <name type="scientific">Actinocorallia aurantiaca</name>
    <dbReference type="NCBI Taxonomy" id="46204"/>
    <lineage>
        <taxon>Bacteria</taxon>
        <taxon>Bacillati</taxon>
        <taxon>Actinomycetota</taxon>
        <taxon>Actinomycetes</taxon>
        <taxon>Streptosporangiales</taxon>
        <taxon>Thermomonosporaceae</taxon>
        <taxon>Actinocorallia</taxon>
    </lineage>
</organism>
<dbReference type="EMBL" id="BAAATZ010000003">
    <property type="protein sequence ID" value="GAA2720206.1"/>
    <property type="molecule type" value="Genomic_DNA"/>
</dbReference>
<reference evidence="3" key="1">
    <citation type="journal article" date="2019" name="Int. J. Syst. Evol. Microbiol.">
        <title>The Global Catalogue of Microorganisms (GCM) 10K type strain sequencing project: providing services to taxonomists for standard genome sequencing and annotation.</title>
        <authorList>
            <consortium name="The Broad Institute Genomics Platform"/>
            <consortium name="The Broad Institute Genome Sequencing Center for Infectious Disease"/>
            <person name="Wu L."/>
            <person name="Ma J."/>
        </authorList>
    </citation>
    <scope>NUCLEOTIDE SEQUENCE [LARGE SCALE GENOMIC DNA]</scope>
    <source>
        <strain evidence="3">JCM 8201</strain>
    </source>
</reference>